<gene>
    <name evidence="1" type="ORF">BDV26DRAFT_300007</name>
</gene>
<sequence>MTPTKSLWLDAYLAWIDAWLSTPRNDAHHEDSFMSISEMAAFFDEGSLLQMLDSHILGQIIISFRHQVDSKKVLLGGKVPPSCDETNILTHRYDPRNSCTCSGVYPVPPGCTFESMLQQNQCSAVMRMVEIAIVELVLSNEDEQGHPDTCLGPMPALADIQAPDRRPNLECDTEPSVYHQLYPTNEQVKLLTDAKYFFAIACGGGYCDEGLARAVAEAANDILIADYCEAADGKTLFLLQEVGAAATAFLKLCNLVGVITNWQFDNNVAQVIQFRALGYYRDPSVSRRPRGAYGSRMTGILSHRYIDLAIYYTLLSEASCYINDLIDFRSDIMRKLRENVILRGIRGNLCKYLDRLISACLRVSAKAIKSSPISALVLMGICNWSLMASQHKVYEVFHGARVRKDSSMCEYMSESDDSYQQLLEALAQFDTLGEHGPSVKKRRSDMDLLYHAQRTSPQTHTAWLADSTRSLLEPSNLRKIIDVVHFEWLGETGDVDYCP</sequence>
<name>A0A5N7AYH2_9EURO</name>
<dbReference type="Proteomes" id="UP000326198">
    <property type="component" value="Unassembled WGS sequence"/>
</dbReference>
<proteinExistence type="predicted"/>
<organism evidence="1 2">
    <name type="scientific">Aspergillus bertholletiae</name>
    <dbReference type="NCBI Taxonomy" id="1226010"/>
    <lineage>
        <taxon>Eukaryota</taxon>
        <taxon>Fungi</taxon>
        <taxon>Dikarya</taxon>
        <taxon>Ascomycota</taxon>
        <taxon>Pezizomycotina</taxon>
        <taxon>Eurotiomycetes</taxon>
        <taxon>Eurotiomycetidae</taxon>
        <taxon>Eurotiales</taxon>
        <taxon>Aspergillaceae</taxon>
        <taxon>Aspergillus</taxon>
        <taxon>Aspergillus subgen. Circumdati</taxon>
    </lineage>
</organism>
<evidence type="ECO:0000313" key="1">
    <source>
        <dbReference type="EMBL" id="KAE8374821.1"/>
    </source>
</evidence>
<keyword evidence="2" id="KW-1185">Reference proteome</keyword>
<evidence type="ECO:0000313" key="2">
    <source>
        <dbReference type="Proteomes" id="UP000326198"/>
    </source>
</evidence>
<protein>
    <submittedName>
        <fullName evidence="1">Uncharacterized protein</fullName>
    </submittedName>
</protein>
<accession>A0A5N7AYH2</accession>
<dbReference type="AlphaFoldDB" id="A0A5N7AYH2"/>
<dbReference type="OrthoDB" id="4360110at2759"/>
<reference evidence="1 2" key="1">
    <citation type="submission" date="2019-04" db="EMBL/GenBank/DDBJ databases">
        <title>Friends and foes A comparative genomics studyof 23 Aspergillus species from section Flavi.</title>
        <authorList>
            <consortium name="DOE Joint Genome Institute"/>
            <person name="Kjaerbolling I."/>
            <person name="Vesth T."/>
            <person name="Frisvad J.C."/>
            <person name="Nybo J.L."/>
            <person name="Theobald S."/>
            <person name="Kildgaard S."/>
            <person name="Isbrandt T."/>
            <person name="Kuo A."/>
            <person name="Sato A."/>
            <person name="Lyhne E.K."/>
            <person name="Kogle M.E."/>
            <person name="Wiebenga A."/>
            <person name="Kun R.S."/>
            <person name="Lubbers R.J."/>
            <person name="Makela M.R."/>
            <person name="Barry K."/>
            <person name="Chovatia M."/>
            <person name="Clum A."/>
            <person name="Daum C."/>
            <person name="Haridas S."/>
            <person name="He G."/>
            <person name="LaButti K."/>
            <person name="Lipzen A."/>
            <person name="Mondo S."/>
            <person name="Riley R."/>
            <person name="Salamov A."/>
            <person name="Simmons B.A."/>
            <person name="Magnuson J.K."/>
            <person name="Henrissat B."/>
            <person name="Mortensen U.H."/>
            <person name="Larsen T.O."/>
            <person name="Devries R.P."/>
            <person name="Grigoriev I.V."/>
            <person name="Machida M."/>
            <person name="Baker S.E."/>
            <person name="Andersen M.R."/>
        </authorList>
    </citation>
    <scope>NUCLEOTIDE SEQUENCE [LARGE SCALE GENOMIC DNA]</scope>
    <source>
        <strain evidence="1 2">IBT 29228</strain>
    </source>
</reference>
<dbReference type="EMBL" id="ML736274">
    <property type="protein sequence ID" value="KAE8374821.1"/>
    <property type="molecule type" value="Genomic_DNA"/>
</dbReference>